<reference evidence="3" key="1">
    <citation type="journal article" date="2011" name="Proc. Natl. Acad. Sci. U.S.A.">
        <title>Obligate biotrophy features unraveled by the genomic analysis of rust fungi.</title>
        <authorList>
            <person name="Duplessis S."/>
            <person name="Cuomo C.A."/>
            <person name="Lin Y.-C."/>
            <person name="Aerts A."/>
            <person name="Tisserant E."/>
            <person name="Veneault-Fourrey C."/>
            <person name="Joly D.L."/>
            <person name="Hacquard S."/>
            <person name="Amselem J."/>
            <person name="Cantarel B.L."/>
            <person name="Chiu R."/>
            <person name="Coutinho P.M."/>
            <person name="Feau N."/>
            <person name="Field M."/>
            <person name="Frey P."/>
            <person name="Gelhaye E."/>
            <person name="Goldberg J."/>
            <person name="Grabherr M.G."/>
            <person name="Kodira C.D."/>
            <person name="Kohler A."/>
            <person name="Kuees U."/>
            <person name="Lindquist E.A."/>
            <person name="Lucas S.M."/>
            <person name="Mago R."/>
            <person name="Mauceli E."/>
            <person name="Morin E."/>
            <person name="Murat C."/>
            <person name="Pangilinan J.L."/>
            <person name="Park R."/>
            <person name="Pearson M."/>
            <person name="Quesneville H."/>
            <person name="Rouhier N."/>
            <person name="Sakthikumar S."/>
            <person name="Salamov A.A."/>
            <person name="Schmutz J."/>
            <person name="Selles B."/>
            <person name="Shapiro H."/>
            <person name="Tanguay P."/>
            <person name="Tuskan G.A."/>
            <person name="Henrissat B."/>
            <person name="Van de Peer Y."/>
            <person name="Rouze P."/>
            <person name="Ellis J.G."/>
            <person name="Dodds P.N."/>
            <person name="Schein J.E."/>
            <person name="Zhong S."/>
            <person name="Hamelin R.C."/>
            <person name="Grigoriev I.V."/>
            <person name="Szabo L.J."/>
            <person name="Martin F."/>
        </authorList>
    </citation>
    <scope>NUCLEOTIDE SEQUENCE [LARGE SCALE GENOMIC DNA]</scope>
    <source>
        <strain evidence="3">98AG31 / pathotype 3-4-7</strain>
    </source>
</reference>
<evidence type="ECO:0000313" key="2">
    <source>
        <dbReference type="EMBL" id="EGF99628.1"/>
    </source>
</evidence>
<evidence type="ECO:0000313" key="3">
    <source>
        <dbReference type="Proteomes" id="UP000001072"/>
    </source>
</evidence>
<dbReference type="InParanoid" id="F4S6T6"/>
<dbReference type="KEGG" id="mlr:MELLADRAFT_94192"/>
<dbReference type="HOGENOM" id="CLU_095764_0_0_1"/>
<protein>
    <submittedName>
        <fullName evidence="2">Uncharacterized protein</fullName>
    </submittedName>
</protein>
<name>F4S6T6_MELLP</name>
<dbReference type="GeneID" id="18936815"/>
<feature type="compositionally biased region" description="Polar residues" evidence="1">
    <location>
        <begin position="258"/>
        <end position="276"/>
    </location>
</feature>
<evidence type="ECO:0000256" key="1">
    <source>
        <dbReference type="SAM" id="MobiDB-lite"/>
    </source>
</evidence>
<dbReference type="AlphaFoldDB" id="F4S6T6"/>
<gene>
    <name evidence="2" type="ORF">MELLADRAFT_94192</name>
</gene>
<sequence>MSAPPEQTSVFIPIHLLEYLVVDTSTNKIETAFILEKATSDELHEFIQAFKPNLKIMAPERDNPKFLKKVFIEMVAPVLNNLLPSELTTKHYIQAPLRHPISGVQESPIRLTYQDEINSERATEFNIRVLQYLRSGQYYVAEEHLLTFIKQYNFLNENEISEIQFAKDKTRALIQEQVTNLRTAYQKMESTKMQLRQEVCSQFHTVLRNRKAASEATVEHHLDILNQVVKGIGFLDALEEYHKSLNGVHNPISPPSPKSMNHTSHFTTPTNRSPQLMASEAPCDQPI</sequence>
<dbReference type="VEuPathDB" id="FungiDB:MELLADRAFT_94192"/>
<proteinExistence type="predicted"/>
<accession>F4S6T6</accession>
<keyword evidence="3" id="KW-1185">Reference proteome</keyword>
<dbReference type="RefSeq" id="XP_007417095.1">
    <property type="nucleotide sequence ID" value="XM_007417033.1"/>
</dbReference>
<dbReference type="Proteomes" id="UP000001072">
    <property type="component" value="Unassembled WGS sequence"/>
</dbReference>
<feature type="region of interest" description="Disordered" evidence="1">
    <location>
        <begin position="248"/>
        <end position="287"/>
    </location>
</feature>
<dbReference type="EMBL" id="GL883156">
    <property type="protein sequence ID" value="EGF99628.1"/>
    <property type="molecule type" value="Genomic_DNA"/>
</dbReference>
<organism evidence="3">
    <name type="scientific">Melampsora larici-populina (strain 98AG31 / pathotype 3-4-7)</name>
    <name type="common">Poplar leaf rust fungus</name>
    <dbReference type="NCBI Taxonomy" id="747676"/>
    <lineage>
        <taxon>Eukaryota</taxon>
        <taxon>Fungi</taxon>
        <taxon>Dikarya</taxon>
        <taxon>Basidiomycota</taxon>
        <taxon>Pucciniomycotina</taxon>
        <taxon>Pucciniomycetes</taxon>
        <taxon>Pucciniales</taxon>
        <taxon>Melampsoraceae</taxon>
        <taxon>Melampsora</taxon>
    </lineage>
</organism>